<dbReference type="InterPro" id="IPR049783">
    <property type="entry name" value="ABC_perm_TupB-like"/>
</dbReference>
<dbReference type="Proteomes" id="UP001596002">
    <property type="component" value="Unassembled WGS sequence"/>
</dbReference>
<dbReference type="Gene3D" id="1.10.3720.10">
    <property type="entry name" value="MetI-like"/>
    <property type="match status" value="1"/>
</dbReference>
<dbReference type="RefSeq" id="WP_380029191.1">
    <property type="nucleotide sequence ID" value="NZ_JBHSHC010000154.1"/>
</dbReference>
<dbReference type="EMBL" id="JBHSHC010000154">
    <property type="protein sequence ID" value="MFC4770010.1"/>
    <property type="molecule type" value="Genomic_DNA"/>
</dbReference>
<evidence type="ECO:0000313" key="9">
    <source>
        <dbReference type="Proteomes" id="UP001596002"/>
    </source>
</evidence>
<evidence type="ECO:0000313" key="8">
    <source>
        <dbReference type="EMBL" id="MFC4770010.1"/>
    </source>
</evidence>
<dbReference type="InterPro" id="IPR000515">
    <property type="entry name" value="MetI-like"/>
</dbReference>
<protein>
    <submittedName>
        <fullName evidence="8">ABC transporter permease</fullName>
    </submittedName>
</protein>
<feature type="transmembrane region" description="Helical" evidence="6">
    <location>
        <begin position="98"/>
        <end position="123"/>
    </location>
</feature>
<dbReference type="Pfam" id="PF00528">
    <property type="entry name" value="BPD_transp_1"/>
    <property type="match status" value="1"/>
</dbReference>
<evidence type="ECO:0000256" key="4">
    <source>
        <dbReference type="ARBA" id="ARBA00022989"/>
    </source>
</evidence>
<feature type="domain" description="ABC transmembrane type-1" evidence="7">
    <location>
        <begin position="26"/>
        <end position="222"/>
    </location>
</feature>
<dbReference type="PROSITE" id="PS50928">
    <property type="entry name" value="ABC_TM1"/>
    <property type="match status" value="1"/>
</dbReference>
<dbReference type="SUPFAM" id="SSF161098">
    <property type="entry name" value="MetI-like"/>
    <property type="match status" value="1"/>
</dbReference>
<name>A0ABV9Q7J3_9BACL</name>
<feature type="transmembrane region" description="Helical" evidence="6">
    <location>
        <begin position="156"/>
        <end position="177"/>
    </location>
</feature>
<evidence type="ECO:0000259" key="7">
    <source>
        <dbReference type="PROSITE" id="PS50928"/>
    </source>
</evidence>
<dbReference type="CDD" id="cd06261">
    <property type="entry name" value="TM_PBP2"/>
    <property type="match status" value="1"/>
</dbReference>
<evidence type="ECO:0000256" key="2">
    <source>
        <dbReference type="ARBA" id="ARBA00022448"/>
    </source>
</evidence>
<accession>A0ABV9Q7J3</accession>
<keyword evidence="4 6" id="KW-1133">Transmembrane helix</keyword>
<keyword evidence="2 6" id="KW-0813">Transport</keyword>
<reference evidence="9" key="1">
    <citation type="journal article" date="2019" name="Int. J. Syst. Evol. Microbiol.">
        <title>The Global Catalogue of Microorganisms (GCM) 10K type strain sequencing project: providing services to taxonomists for standard genome sequencing and annotation.</title>
        <authorList>
            <consortium name="The Broad Institute Genomics Platform"/>
            <consortium name="The Broad Institute Genome Sequencing Center for Infectious Disease"/>
            <person name="Wu L."/>
            <person name="Ma J."/>
        </authorList>
    </citation>
    <scope>NUCLEOTIDE SEQUENCE [LARGE SCALE GENOMIC DNA]</scope>
    <source>
        <strain evidence="9">WYCCWR 12678</strain>
    </source>
</reference>
<comment type="similarity">
    <text evidence="6">Belongs to the binding-protein-dependent transport system permease family.</text>
</comment>
<dbReference type="PANTHER" id="PTHR43632:SF1">
    <property type="entry name" value="PERMEASE COMPONENT OF TUNGSTATE ABC TRANSPORTER"/>
    <property type="match status" value="1"/>
</dbReference>
<dbReference type="InterPro" id="IPR035906">
    <property type="entry name" value="MetI-like_sf"/>
</dbReference>
<feature type="transmembrane region" description="Helical" evidence="6">
    <location>
        <begin position="65"/>
        <end position="86"/>
    </location>
</feature>
<keyword evidence="5 6" id="KW-0472">Membrane</keyword>
<evidence type="ECO:0000256" key="3">
    <source>
        <dbReference type="ARBA" id="ARBA00022692"/>
    </source>
</evidence>
<comment type="caution">
    <text evidence="8">The sequence shown here is derived from an EMBL/GenBank/DDBJ whole genome shotgun (WGS) entry which is preliminary data.</text>
</comment>
<dbReference type="NCBIfam" id="NF038017">
    <property type="entry name" value="ABC_perm1"/>
    <property type="match status" value="1"/>
</dbReference>
<proteinExistence type="inferred from homology"/>
<evidence type="ECO:0000256" key="1">
    <source>
        <dbReference type="ARBA" id="ARBA00004141"/>
    </source>
</evidence>
<dbReference type="PANTHER" id="PTHR43632">
    <property type="entry name" value="PERMEASE COMPONENT OF TUNGSTATE ABC TRANSPORTER"/>
    <property type="match status" value="1"/>
</dbReference>
<keyword evidence="3 6" id="KW-0812">Transmembrane</keyword>
<gene>
    <name evidence="8" type="ORF">ACFO8Q_22270</name>
</gene>
<sequence length="232" mass="24873">MELIWEGLVKAFHMILTGDPEVLKITLLTLEVSGTATFISLLIGVPLGTLLAVTKFPGKRFVLSLVNTGMGLPPVVAGLWVTIFLWRSGPLGELNLLYTPTAIIIAQAVIASPIVIGLTSAAIQQTDPKLRLQIQALGTTRVQYVWFLLKECRYSLLAAVIAGFGAVVSEVGASMMVGGNVKGHTRVLTTATIMEVSKGNFDVAIALSVILALLSYLVTVWLTFLQQKRLGV</sequence>
<feature type="transmembrane region" description="Helical" evidence="6">
    <location>
        <begin position="32"/>
        <end position="53"/>
    </location>
</feature>
<evidence type="ECO:0000256" key="5">
    <source>
        <dbReference type="ARBA" id="ARBA00023136"/>
    </source>
</evidence>
<keyword evidence="9" id="KW-1185">Reference proteome</keyword>
<evidence type="ECO:0000256" key="6">
    <source>
        <dbReference type="RuleBase" id="RU363032"/>
    </source>
</evidence>
<organism evidence="8 9">
    <name type="scientific">Effusibacillus consociatus</name>
    <dbReference type="NCBI Taxonomy" id="1117041"/>
    <lineage>
        <taxon>Bacteria</taxon>
        <taxon>Bacillati</taxon>
        <taxon>Bacillota</taxon>
        <taxon>Bacilli</taxon>
        <taxon>Bacillales</taxon>
        <taxon>Alicyclobacillaceae</taxon>
        <taxon>Effusibacillus</taxon>
    </lineage>
</organism>
<comment type="subcellular location">
    <subcellularLocation>
        <location evidence="6">Cell membrane</location>
        <topology evidence="6">Multi-pass membrane protein</topology>
    </subcellularLocation>
    <subcellularLocation>
        <location evidence="1">Membrane</location>
        <topology evidence="1">Multi-pass membrane protein</topology>
    </subcellularLocation>
</comment>
<feature type="transmembrane region" description="Helical" evidence="6">
    <location>
        <begin position="203"/>
        <end position="225"/>
    </location>
</feature>